<accession>A0ABD5XSS9</accession>
<keyword evidence="2" id="KW-1185">Reference proteome</keyword>
<name>A0ABD5XSS9_9EURY</name>
<gene>
    <name evidence="1" type="ORF">ACFQRB_05590</name>
</gene>
<reference evidence="1 2" key="1">
    <citation type="journal article" date="2019" name="Int. J. Syst. Evol. Microbiol.">
        <title>The Global Catalogue of Microorganisms (GCM) 10K type strain sequencing project: providing services to taxonomists for standard genome sequencing and annotation.</title>
        <authorList>
            <consortium name="The Broad Institute Genomics Platform"/>
            <consortium name="The Broad Institute Genome Sequencing Center for Infectious Disease"/>
            <person name="Wu L."/>
            <person name="Ma J."/>
        </authorList>
    </citation>
    <scope>NUCLEOTIDE SEQUENCE [LARGE SCALE GENOMIC DNA]</scope>
    <source>
        <strain evidence="1 2">DT92</strain>
    </source>
</reference>
<proteinExistence type="predicted"/>
<dbReference type="AlphaFoldDB" id="A0ABD5XSS9"/>
<dbReference type="GeneID" id="81122338"/>
<organism evidence="1 2">
    <name type="scientific">Halobaculum litoreum</name>
    <dbReference type="NCBI Taxonomy" id="3031998"/>
    <lineage>
        <taxon>Archaea</taxon>
        <taxon>Methanobacteriati</taxon>
        <taxon>Methanobacteriota</taxon>
        <taxon>Stenosarchaea group</taxon>
        <taxon>Halobacteria</taxon>
        <taxon>Halobacteriales</taxon>
        <taxon>Haloferacaceae</taxon>
        <taxon>Halobaculum</taxon>
    </lineage>
</organism>
<evidence type="ECO:0000313" key="1">
    <source>
        <dbReference type="EMBL" id="MFC7136172.1"/>
    </source>
</evidence>
<dbReference type="RefSeq" id="WP_284012354.1">
    <property type="nucleotide sequence ID" value="NZ_CP126156.1"/>
</dbReference>
<comment type="caution">
    <text evidence="1">The sequence shown here is derived from an EMBL/GenBank/DDBJ whole genome shotgun (WGS) entry which is preliminary data.</text>
</comment>
<dbReference type="Proteomes" id="UP001596368">
    <property type="component" value="Unassembled WGS sequence"/>
</dbReference>
<dbReference type="EMBL" id="JBHSZG010000001">
    <property type="protein sequence ID" value="MFC7136172.1"/>
    <property type="molecule type" value="Genomic_DNA"/>
</dbReference>
<sequence length="141" mass="14868">MGEPDRGAPRPGAFPVAVVEAHERLALAGAVETLRARVDAGEAVHPTSVDDVRTIRRRAVAAVGTALSDGSHPALDRLRLHDLVGAIEHYDDDLARYDADRRVSLSGLDRELAEYVAIEALARNVDRASAAVAAALTGDGV</sequence>
<evidence type="ECO:0000313" key="2">
    <source>
        <dbReference type="Proteomes" id="UP001596368"/>
    </source>
</evidence>
<protein>
    <submittedName>
        <fullName evidence="1">Uncharacterized protein</fullName>
    </submittedName>
</protein>